<dbReference type="EMBL" id="CAIJEO010000006">
    <property type="protein sequence ID" value="CAD0094476.1"/>
    <property type="molecule type" value="Genomic_DNA"/>
</dbReference>
<reference evidence="2" key="1">
    <citation type="submission" date="2020-06" db="EMBL/GenBank/DDBJ databases">
        <authorList>
            <person name="Onetto C."/>
        </authorList>
    </citation>
    <scope>NUCLEOTIDE SEQUENCE</scope>
</reference>
<protein>
    <submittedName>
        <fullName evidence="2">Uncharacterized protein</fullName>
    </submittedName>
</protein>
<organism evidence="2 3">
    <name type="scientific">Aureobasidium mustum</name>
    <dbReference type="NCBI Taxonomy" id="2773714"/>
    <lineage>
        <taxon>Eukaryota</taxon>
        <taxon>Fungi</taxon>
        <taxon>Dikarya</taxon>
        <taxon>Ascomycota</taxon>
        <taxon>Pezizomycotina</taxon>
        <taxon>Dothideomycetes</taxon>
        <taxon>Dothideomycetidae</taxon>
        <taxon>Dothideales</taxon>
        <taxon>Saccotheciaceae</taxon>
        <taxon>Aureobasidium</taxon>
    </lineage>
</organism>
<accession>A0A9N8JTN1</accession>
<evidence type="ECO:0000256" key="1">
    <source>
        <dbReference type="SAM" id="MobiDB-lite"/>
    </source>
</evidence>
<gene>
    <name evidence="2" type="ORF">AWRI4233_LOCUS4666</name>
</gene>
<feature type="region of interest" description="Disordered" evidence="1">
    <location>
        <begin position="1"/>
        <end position="35"/>
    </location>
</feature>
<name>A0A9N8JTN1_9PEZI</name>
<dbReference type="Proteomes" id="UP000714618">
    <property type="component" value="Unassembled WGS sequence"/>
</dbReference>
<proteinExistence type="predicted"/>
<dbReference type="AlphaFoldDB" id="A0A9N8JTN1"/>
<comment type="caution">
    <text evidence="2">The sequence shown here is derived from an EMBL/GenBank/DDBJ whole genome shotgun (WGS) entry which is preliminary data.</text>
</comment>
<feature type="compositionally biased region" description="Polar residues" evidence="1">
    <location>
        <begin position="9"/>
        <end position="19"/>
    </location>
</feature>
<evidence type="ECO:0000313" key="3">
    <source>
        <dbReference type="Proteomes" id="UP000714618"/>
    </source>
</evidence>
<sequence length="84" mass="9428">MPPKHNHRTPLQSRPSRSNAPAPVNDSLAAKQRGEDPIDIFKLAKNMTIKNPSQTLMAIGRVTNTHIAYDGKFEFRFWGSPDNV</sequence>
<keyword evidence="3" id="KW-1185">Reference proteome</keyword>
<evidence type="ECO:0000313" key="2">
    <source>
        <dbReference type="EMBL" id="CAD0094476.1"/>
    </source>
</evidence>